<name>A0A2M7IYJ4_9BACT</name>
<dbReference type="Pfam" id="PF13462">
    <property type="entry name" value="Thioredoxin_4"/>
    <property type="match status" value="1"/>
</dbReference>
<dbReference type="PROSITE" id="PS01047">
    <property type="entry name" value="HMA_1"/>
    <property type="match status" value="1"/>
</dbReference>
<dbReference type="FunFam" id="3.30.70.100:FF:000001">
    <property type="entry name" value="ATPase copper transporting beta"/>
    <property type="match status" value="1"/>
</dbReference>
<dbReference type="CDD" id="cd00371">
    <property type="entry name" value="HMA"/>
    <property type="match status" value="1"/>
</dbReference>
<feature type="domain" description="Thioredoxin" evidence="10">
    <location>
        <begin position="133"/>
        <end position="329"/>
    </location>
</feature>
<dbReference type="PANTHER" id="PTHR13887">
    <property type="entry name" value="GLUTATHIONE S-TRANSFERASE KAPPA"/>
    <property type="match status" value="1"/>
</dbReference>
<dbReference type="InterPro" id="IPR012336">
    <property type="entry name" value="Thioredoxin-like_fold"/>
</dbReference>
<keyword evidence="2" id="KW-0479">Metal-binding</keyword>
<dbReference type="GO" id="GO:0046872">
    <property type="term" value="F:metal ion binding"/>
    <property type="evidence" value="ECO:0007669"/>
    <property type="project" value="UniProtKB-KW"/>
</dbReference>
<feature type="transmembrane region" description="Helical" evidence="8">
    <location>
        <begin position="99"/>
        <end position="120"/>
    </location>
</feature>
<evidence type="ECO:0008006" key="13">
    <source>
        <dbReference type="Google" id="ProtNLM"/>
    </source>
</evidence>
<evidence type="ECO:0000256" key="1">
    <source>
        <dbReference type="ARBA" id="ARBA00005791"/>
    </source>
</evidence>
<reference evidence="12" key="1">
    <citation type="submission" date="2017-09" db="EMBL/GenBank/DDBJ databases">
        <title>Depth-based differentiation of microbial function through sediment-hosted aquifers and enrichment of novel symbionts in the deep terrestrial subsurface.</title>
        <authorList>
            <person name="Probst A.J."/>
            <person name="Ladd B."/>
            <person name="Jarett J.K."/>
            <person name="Geller-Mcgrath D.E."/>
            <person name="Sieber C.M.K."/>
            <person name="Emerson J.B."/>
            <person name="Anantharaman K."/>
            <person name="Thomas B.C."/>
            <person name="Malmstrom R."/>
            <person name="Stieglmeier M."/>
            <person name="Klingl A."/>
            <person name="Woyke T."/>
            <person name="Ryan C.M."/>
            <person name="Banfield J.F."/>
        </authorList>
    </citation>
    <scope>NUCLEOTIDE SEQUENCE [LARGE SCALE GENOMIC DNA]</scope>
</reference>
<dbReference type="InterPro" id="IPR036249">
    <property type="entry name" value="Thioredoxin-like_sf"/>
</dbReference>
<keyword evidence="5" id="KW-1015">Disulfide bond</keyword>
<evidence type="ECO:0000256" key="6">
    <source>
        <dbReference type="ARBA" id="ARBA00023284"/>
    </source>
</evidence>
<dbReference type="PROSITE" id="PS50846">
    <property type="entry name" value="HMA_2"/>
    <property type="match status" value="1"/>
</dbReference>
<keyword evidence="8" id="KW-0472">Membrane</keyword>
<dbReference type="Proteomes" id="UP000230505">
    <property type="component" value="Unassembled WGS sequence"/>
</dbReference>
<evidence type="ECO:0000313" key="12">
    <source>
        <dbReference type="Proteomes" id="UP000230505"/>
    </source>
</evidence>
<evidence type="ECO:0000313" key="11">
    <source>
        <dbReference type="EMBL" id="PIX03263.1"/>
    </source>
</evidence>
<dbReference type="InterPro" id="IPR036163">
    <property type="entry name" value="HMA_dom_sf"/>
</dbReference>
<keyword evidence="6" id="KW-0676">Redox-active center</keyword>
<evidence type="ECO:0000259" key="10">
    <source>
        <dbReference type="PROSITE" id="PS51352"/>
    </source>
</evidence>
<dbReference type="PANTHER" id="PTHR13887:SF14">
    <property type="entry name" value="DISULFIDE BOND FORMATION PROTEIN D"/>
    <property type="match status" value="1"/>
</dbReference>
<feature type="compositionally biased region" description="Polar residues" evidence="7">
    <location>
        <begin position="128"/>
        <end position="141"/>
    </location>
</feature>
<accession>A0A2M7IYJ4</accession>
<comment type="caution">
    <text evidence="11">The sequence shown here is derived from an EMBL/GenBank/DDBJ whole genome shotgun (WGS) entry which is preliminary data.</text>
</comment>
<dbReference type="Pfam" id="PF00403">
    <property type="entry name" value="HMA"/>
    <property type="match status" value="1"/>
</dbReference>
<dbReference type="InterPro" id="IPR013766">
    <property type="entry name" value="Thioredoxin_domain"/>
</dbReference>
<dbReference type="InterPro" id="IPR017969">
    <property type="entry name" value="Heavy-metal-associated_CS"/>
</dbReference>
<keyword evidence="4" id="KW-0560">Oxidoreductase</keyword>
<feature type="domain" description="HMA" evidence="9">
    <location>
        <begin position="2"/>
        <end position="68"/>
    </location>
</feature>
<organism evidence="11 12">
    <name type="scientific">bacterium (Candidatus Gribaldobacteria) CG_4_8_14_3_um_filter_42_11</name>
    <dbReference type="NCBI Taxonomy" id="2014267"/>
    <lineage>
        <taxon>Bacteria</taxon>
        <taxon>Candidatus Gribaldobacteria</taxon>
    </lineage>
</organism>
<dbReference type="GO" id="GO:0016491">
    <property type="term" value="F:oxidoreductase activity"/>
    <property type="evidence" value="ECO:0007669"/>
    <property type="project" value="UniProtKB-KW"/>
</dbReference>
<evidence type="ECO:0000256" key="2">
    <source>
        <dbReference type="ARBA" id="ARBA00022723"/>
    </source>
</evidence>
<dbReference type="InterPro" id="IPR006121">
    <property type="entry name" value="HMA_dom"/>
</dbReference>
<dbReference type="EMBL" id="PFHV01000034">
    <property type="protein sequence ID" value="PIX03263.1"/>
    <property type="molecule type" value="Genomic_DNA"/>
</dbReference>
<evidence type="ECO:0000259" key="9">
    <source>
        <dbReference type="PROSITE" id="PS50846"/>
    </source>
</evidence>
<dbReference type="Gene3D" id="3.30.70.100">
    <property type="match status" value="1"/>
</dbReference>
<keyword evidence="8" id="KW-1133">Transmembrane helix</keyword>
<evidence type="ECO:0000256" key="8">
    <source>
        <dbReference type="SAM" id="Phobius"/>
    </source>
</evidence>
<feature type="compositionally biased region" description="Low complexity" evidence="7">
    <location>
        <begin position="143"/>
        <end position="153"/>
    </location>
</feature>
<protein>
    <recommendedName>
        <fullName evidence="13">Thioredoxin domain-containing protein</fullName>
    </recommendedName>
</protein>
<feature type="region of interest" description="Disordered" evidence="7">
    <location>
        <begin position="128"/>
        <end position="154"/>
    </location>
</feature>
<dbReference type="SUPFAM" id="SSF55008">
    <property type="entry name" value="HMA, heavy metal-associated domain"/>
    <property type="match status" value="1"/>
</dbReference>
<proteinExistence type="inferred from homology"/>
<dbReference type="PROSITE" id="PS51352">
    <property type="entry name" value="THIOREDOXIN_2"/>
    <property type="match status" value="1"/>
</dbReference>
<evidence type="ECO:0000256" key="4">
    <source>
        <dbReference type="ARBA" id="ARBA00023002"/>
    </source>
</evidence>
<sequence>MNKINFKIKGMSCDACVQLITKELKKQPGVVEAKIDLKSKSGLVMYDKTKIQKKDIFDAIRKAGDYQAEEVIDSDIQDEAGKQSGEEVSQEVTASRNSFLTGFLAGGGIILLFLIIFFNITPKQSSLKAQTNPSANNTLPEKQQPAQGAAQQPSIYEAQKTQTFTITKTDHIRGNPDASITLVEFSDFECPFCERQYQTLKQLLKEYPQKIRLVYRHFPLGFHQFAQKAAEASECASEQDSFWEYHDKLFENQTDYSVENFKKWAGGLGLKISQFNNCLDTDKYASKVQADAQEGAQKGVNGTPATFVNGQLISGALPYNTFKEAIDSL</sequence>
<dbReference type="AlphaFoldDB" id="A0A2M7IYJ4"/>
<comment type="similarity">
    <text evidence="1">Belongs to the thioredoxin family. DsbA subfamily.</text>
</comment>
<evidence type="ECO:0000256" key="7">
    <source>
        <dbReference type="SAM" id="MobiDB-lite"/>
    </source>
</evidence>
<gene>
    <name evidence="11" type="ORF">COZ78_01270</name>
</gene>
<keyword evidence="3" id="KW-0732">Signal</keyword>
<evidence type="ECO:0000256" key="3">
    <source>
        <dbReference type="ARBA" id="ARBA00022729"/>
    </source>
</evidence>
<dbReference type="SUPFAM" id="SSF52833">
    <property type="entry name" value="Thioredoxin-like"/>
    <property type="match status" value="1"/>
</dbReference>
<dbReference type="Gene3D" id="3.40.30.10">
    <property type="entry name" value="Glutaredoxin"/>
    <property type="match status" value="1"/>
</dbReference>
<keyword evidence="8" id="KW-0812">Transmembrane</keyword>
<evidence type="ECO:0000256" key="5">
    <source>
        <dbReference type="ARBA" id="ARBA00023157"/>
    </source>
</evidence>